<dbReference type="InterPro" id="IPR050749">
    <property type="entry name" value="Glycosyl_Hydrolase_47"/>
</dbReference>
<feature type="active site" description="Proton donor" evidence="6">
    <location>
        <position position="633"/>
    </location>
</feature>
<reference evidence="12" key="1">
    <citation type="journal article" date="2013" name="Nature">
        <title>Pan genome of the phytoplankton Emiliania underpins its global distribution.</title>
        <authorList>
            <person name="Read B.A."/>
            <person name="Kegel J."/>
            <person name="Klute M.J."/>
            <person name="Kuo A."/>
            <person name="Lefebvre S.C."/>
            <person name="Maumus F."/>
            <person name="Mayer C."/>
            <person name="Miller J."/>
            <person name="Monier A."/>
            <person name="Salamov A."/>
            <person name="Young J."/>
            <person name="Aguilar M."/>
            <person name="Claverie J.M."/>
            <person name="Frickenhaus S."/>
            <person name="Gonzalez K."/>
            <person name="Herman E.K."/>
            <person name="Lin Y.C."/>
            <person name="Napier J."/>
            <person name="Ogata H."/>
            <person name="Sarno A.F."/>
            <person name="Shmutz J."/>
            <person name="Schroeder D."/>
            <person name="de Vargas C."/>
            <person name="Verret F."/>
            <person name="von Dassow P."/>
            <person name="Valentin K."/>
            <person name="Van de Peer Y."/>
            <person name="Wheeler G."/>
            <person name="Dacks J.B."/>
            <person name="Delwiche C.F."/>
            <person name="Dyhrman S.T."/>
            <person name="Glockner G."/>
            <person name="John U."/>
            <person name="Richards T."/>
            <person name="Worden A.Z."/>
            <person name="Zhang X."/>
            <person name="Grigoriev I.V."/>
            <person name="Allen A.E."/>
            <person name="Bidle K."/>
            <person name="Borodovsky M."/>
            <person name="Bowler C."/>
            <person name="Brownlee C."/>
            <person name="Cock J.M."/>
            <person name="Elias M."/>
            <person name="Gladyshev V.N."/>
            <person name="Groth M."/>
            <person name="Guda C."/>
            <person name="Hadaegh A."/>
            <person name="Iglesias-Rodriguez M.D."/>
            <person name="Jenkins J."/>
            <person name="Jones B.M."/>
            <person name="Lawson T."/>
            <person name="Leese F."/>
            <person name="Lindquist E."/>
            <person name="Lobanov A."/>
            <person name="Lomsadze A."/>
            <person name="Malik S.B."/>
            <person name="Marsh M.E."/>
            <person name="Mackinder L."/>
            <person name="Mock T."/>
            <person name="Mueller-Roeber B."/>
            <person name="Pagarete A."/>
            <person name="Parker M."/>
            <person name="Probert I."/>
            <person name="Quesneville H."/>
            <person name="Raines C."/>
            <person name="Rensing S.A."/>
            <person name="Riano-Pachon D.M."/>
            <person name="Richier S."/>
            <person name="Rokitta S."/>
            <person name="Shiraiwa Y."/>
            <person name="Soanes D.M."/>
            <person name="van der Giezen M."/>
            <person name="Wahlund T.M."/>
            <person name="Williams B."/>
            <person name="Wilson W."/>
            <person name="Wolfe G."/>
            <person name="Wurch L.L."/>
        </authorList>
    </citation>
    <scope>NUCLEOTIDE SEQUENCE</scope>
</reference>
<dbReference type="InterPro" id="IPR013320">
    <property type="entry name" value="ConA-like_dom_sf"/>
</dbReference>
<keyword evidence="7" id="KW-0479">Metal-binding</keyword>
<evidence type="ECO:0000256" key="7">
    <source>
        <dbReference type="PIRSR" id="PIRSR601382-2"/>
    </source>
</evidence>
<dbReference type="GO" id="GO:0005783">
    <property type="term" value="C:endoplasmic reticulum"/>
    <property type="evidence" value="ECO:0007669"/>
    <property type="project" value="TreeGrafter"/>
</dbReference>
<proteinExistence type="inferred from homology"/>
<dbReference type="PANTHER" id="PTHR11742:SF6">
    <property type="entry name" value="MANNOSYL-OLIGOSACCHARIDE ALPHA-1,2-MANNOSIDASE IA-RELATED"/>
    <property type="match status" value="1"/>
</dbReference>
<dbReference type="InterPro" id="IPR012341">
    <property type="entry name" value="6hp_glycosidase-like_sf"/>
</dbReference>
<keyword evidence="5 8" id="KW-1015">Disulfide bond</keyword>
<dbReference type="Proteomes" id="UP000013827">
    <property type="component" value="Unassembled WGS sequence"/>
</dbReference>
<dbReference type="GO" id="GO:0005509">
    <property type="term" value="F:calcium ion binding"/>
    <property type="evidence" value="ECO:0007669"/>
    <property type="project" value="InterPro"/>
</dbReference>
<evidence type="ECO:0000256" key="8">
    <source>
        <dbReference type="PIRSR" id="PIRSR601382-3"/>
    </source>
</evidence>
<dbReference type="SUPFAM" id="SSF49899">
    <property type="entry name" value="Concanavalin A-like lectins/glucanases"/>
    <property type="match status" value="1"/>
</dbReference>
<dbReference type="EnsemblProtists" id="EOD33787">
    <property type="protein sequence ID" value="EOD33787"/>
    <property type="gene ID" value="EMIHUDRAFT_455715"/>
</dbReference>
<evidence type="ECO:0000313" key="11">
    <source>
        <dbReference type="EnsemblProtists" id="EOD33787"/>
    </source>
</evidence>
<sequence>MRQHSDFSDAFGPLSSKRRRGTNFAAVRRRLPWLFIALLLVYGLSFLWGGAEHASGGSDPAMEALGIKMVQQARGKVSEPGCDRGAAGAQAASGSAMAGDFKSLRPKSDKVELRAAGAALDGASLSLAAWVLPPAPADGKVLSIQTIASTKASGCAVDADHRGVAVFLNEWQTNSGQLYLSWGSAASGCEEIATAVNSVKPGRWTHVAATLSASRARLYVDGELLADSERDGSGKLLGVDNFHHGGDQSAGVSDRLFRGGETALRGSLSGVDELETVPIAQVVPKEDVAISARYAEVNASDALARVRLEAVRGAFKRAWGAYRKHAWGMDEIKPISNKSHDWLHLGATMIDCLDNLWIFGLKAEFDEAKEWVATKLSFSRAVGISMFETVIRIIGGLLSAFELSREAVFLRKAEELAGLMMYSFKANPETGVPCTTISLDGSRRCTFPTWTQRNAILAEFGTIQLEFKYLAHHTGRKEFWEVAERQIRNVRGRTQPAGLYPNFMSPKTLRWTTTKVSMGALADSFYEYLLKQWLLTQRTEPYLRTMFDEAMLGMARSMVARSTPSELVYIADYVSEGKLVHKMDHLACFAGGMLAVGAQHGGEFDREYMTLAERIGETCYEFYRRTTSGLSPEFMSFVGGSDPKVPRNAAYNIGRPEAVETFFIMWYYTRDPKWREMGWEVFSSFERHARTPSGWAALKDVNNPAKLDDKMESFVLAETMKYLFLLFDSSYPIPLDKYVFNTEAHPLGTFDASAFTSAAPPKRR</sequence>
<dbReference type="eggNOG" id="KOG2431">
    <property type="taxonomic scope" value="Eukaryota"/>
</dbReference>
<keyword evidence="7" id="KW-0106">Calcium</keyword>
<evidence type="ECO:0000256" key="4">
    <source>
        <dbReference type="ARBA" id="ARBA00022801"/>
    </source>
</evidence>
<dbReference type="GO" id="GO:0004571">
    <property type="term" value="F:mannosyl-oligosaccharide 1,2-alpha-mannosidase activity"/>
    <property type="evidence" value="ECO:0007669"/>
    <property type="project" value="InterPro"/>
</dbReference>
<dbReference type="RefSeq" id="XP_005786216.1">
    <property type="nucleotide sequence ID" value="XM_005786159.1"/>
</dbReference>
<dbReference type="PRINTS" id="PR00747">
    <property type="entry name" value="GLYHDRLASE47"/>
</dbReference>
<comment type="cofactor">
    <cofactor evidence="1 7">
        <name>Ca(2+)</name>
        <dbReference type="ChEBI" id="CHEBI:29108"/>
    </cofactor>
</comment>
<feature type="binding site" evidence="7">
    <location>
        <position position="742"/>
    </location>
    <ligand>
        <name>Ca(2+)</name>
        <dbReference type="ChEBI" id="CHEBI:29108"/>
    </ligand>
</feature>
<dbReference type="Pfam" id="PF13385">
    <property type="entry name" value="Laminin_G_3"/>
    <property type="match status" value="1"/>
</dbReference>
<evidence type="ECO:0000256" key="1">
    <source>
        <dbReference type="ARBA" id="ARBA00001913"/>
    </source>
</evidence>
<organism evidence="11 12">
    <name type="scientific">Emiliania huxleyi (strain CCMP1516)</name>
    <dbReference type="NCBI Taxonomy" id="280463"/>
    <lineage>
        <taxon>Eukaryota</taxon>
        <taxon>Haptista</taxon>
        <taxon>Haptophyta</taxon>
        <taxon>Prymnesiophyceae</taxon>
        <taxon>Isochrysidales</taxon>
        <taxon>Noelaerhabdaceae</taxon>
        <taxon>Emiliania</taxon>
    </lineage>
</organism>
<dbReference type="Gene3D" id="1.50.10.10">
    <property type="match status" value="1"/>
</dbReference>
<dbReference type="GO" id="GO:0005975">
    <property type="term" value="P:carbohydrate metabolic process"/>
    <property type="evidence" value="ECO:0007669"/>
    <property type="project" value="InterPro"/>
</dbReference>
<feature type="disulfide bond" evidence="8">
    <location>
        <begin position="588"/>
        <end position="619"/>
    </location>
</feature>
<keyword evidence="9" id="KW-0326">Glycosidase</keyword>
<evidence type="ECO:0000256" key="10">
    <source>
        <dbReference type="SAM" id="Phobius"/>
    </source>
</evidence>
<comment type="similarity">
    <text evidence="3 9">Belongs to the glycosyl hydrolase 47 family.</text>
</comment>
<feature type="active site" evidence="6">
    <location>
        <position position="657"/>
    </location>
</feature>
<evidence type="ECO:0000313" key="12">
    <source>
        <dbReference type="Proteomes" id="UP000013827"/>
    </source>
</evidence>
<keyword evidence="10" id="KW-1133">Transmembrane helix</keyword>
<evidence type="ECO:0000256" key="3">
    <source>
        <dbReference type="ARBA" id="ARBA00007658"/>
    </source>
</evidence>
<feature type="transmembrane region" description="Helical" evidence="10">
    <location>
        <begin position="31"/>
        <end position="51"/>
    </location>
</feature>
<keyword evidence="10" id="KW-0812">Transmembrane</keyword>
<dbReference type="OMA" id="GAHTHID"/>
<name>A0A0D3KDF2_EMIH1</name>
<dbReference type="GO" id="GO:0000139">
    <property type="term" value="C:Golgi membrane"/>
    <property type="evidence" value="ECO:0007669"/>
    <property type="project" value="TreeGrafter"/>
</dbReference>
<dbReference type="Gene3D" id="2.60.120.200">
    <property type="match status" value="1"/>
</dbReference>
<keyword evidence="12" id="KW-1185">Reference proteome</keyword>
<evidence type="ECO:0000256" key="9">
    <source>
        <dbReference type="RuleBase" id="RU361193"/>
    </source>
</evidence>
<comment type="pathway">
    <text evidence="2">Protein modification; protein glycosylation.</text>
</comment>
<dbReference type="SUPFAM" id="SSF48225">
    <property type="entry name" value="Seven-hairpin glycosidases"/>
    <property type="match status" value="1"/>
</dbReference>
<dbReference type="GeneID" id="17279058"/>
<accession>A0A0D3KDF2</accession>
<keyword evidence="4 9" id="KW-0378">Hydrolase</keyword>
<feature type="active site" description="Proton donor" evidence="6">
    <location>
        <position position="388"/>
    </location>
</feature>
<dbReference type="AlphaFoldDB" id="A0A0D3KDF2"/>
<feature type="active site" evidence="6">
    <location>
        <position position="523"/>
    </location>
</feature>
<dbReference type="InterPro" id="IPR001382">
    <property type="entry name" value="Glyco_hydro_47"/>
</dbReference>
<dbReference type="EC" id="3.2.1.-" evidence="9"/>
<evidence type="ECO:0000256" key="5">
    <source>
        <dbReference type="ARBA" id="ARBA00023157"/>
    </source>
</evidence>
<dbReference type="PANTHER" id="PTHR11742">
    <property type="entry name" value="MANNOSYL-OLIGOSACCHARIDE ALPHA-1,2-MANNOSIDASE-RELATED"/>
    <property type="match status" value="1"/>
</dbReference>
<dbReference type="PaxDb" id="2903-EOD33787"/>
<dbReference type="InterPro" id="IPR036026">
    <property type="entry name" value="Seven-hairpin_glycosidases"/>
</dbReference>
<dbReference type="KEGG" id="ehx:EMIHUDRAFT_455715"/>
<dbReference type="Pfam" id="PF01532">
    <property type="entry name" value="Glyco_hydro_47"/>
    <property type="match status" value="1"/>
</dbReference>
<keyword evidence="10" id="KW-0472">Membrane</keyword>
<reference evidence="11" key="2">
    <citation type="submission" date="2024-10" db="UniProtKB">
        <authorList>
            <consortium name="EnsemblProtists"/>
        </authorList>
    </citation>
    <scope>IDENTIFICATION</scope>
</reference>
<dbReference type="STRING" id="2903.R1DFP2"/>
<dbReference type="HOGENOM" id="CLU_365409_0_0_1"/>
<evidence type="ECO:0000256" key="2">
    <source>
        <dbReference type="ARBA" id="ARBA00004922"/>
    </source>
</evidence>
<evidence type="ECO:0000256" key="6">
    <source>
        <dbReference type="PIRSR" id="PIRSR601382-1"/>
    </source>
</evidence>
<protein>
    <recommendedName>
        <fullName evidence="9">alpha-1,2-Mannosidase</fullName>
        <ecNumber evidence="9">3.2.1.-</ecNumber>
    </recommendedName>
</protein>